<name>A0A3S5ALG3_9PLAT</name>
<reference evidence="2" key="1">
    <citation type="submission" date="2018-11" db="EMBL/GenBank/DDBJ databases">
        <authorList>
            <consortium name="Pathogen Informatics"/>
        </authorList>
    </citation>
    <scope>NUCLEOTIDE SEQUENCE</scope>
</reference>
<feature type="region of interest" description="Disordered" evidence="1">
    <location>
        <begin position="147"/>
        <end position="173"/>
    </location>
</feature>
<feature type="region of interest" description="Disordered" evidence="1">
    <location>
        <begin position="63"/>
        <end position="83"/>
    </location>
</feature>
<feature type="compositionally biased region" description="Low complexity" evidence="1">
    <location>
        <begin position="69"/>
        <end position="81"/>
    </location>
</feature>
<proteinExistence type="predicted"/>
<accession>A0A3S5ALG3</accession>
<organism evidence="2 3">
    <name type="scientific">Protopolystoma xenopodis</name>
    <dbReference type="NCBI Taxonomy" id="117903"/>
    <lineage>
        <taxon>Eukaryota</taxon>
        <taxon>Metazoa</taxon>
        <taxon>Spiralia</taxon>
        <taxon>Lophotrochozoa</taxon>
        <taxon>Platyhelminthes</taxon>
        <taxon>Monogenea</taxon>
        <taxon>Polyopisthocotylea</taxon>
        <taxon>Polystomatidea</taxon>
        <taxon>Polystomatidae</taxon>
        <taxon>Protopolystoma</taxon>
    </lineage>
</organism>
<evidence type="ECO:0000313" key="2">
    <source>
        <dbReference type="EMBL" id="VEL23057.1"/>
    </source>
</evidence>
<dbReference type="EMBL" id="CAAALY010059783">
    <property type="protein sequence ID" value="VEL23057.1"/>
    <property type="molecule type" value="Genomic_DNA"/>
</dbReference>
<dbReference type="AlphaFoldDB" id="A0A3S5ALG3"/>
<sequence>MSARVSSMARCEMAMVRMGEKLCVGGENEWKCIFLTPYNCRIPTLDKGKSVCACRRKPAVTIASRRRGGPSSSRRSSSTRPLILTTSNRDWAVTKPLLGKSGHFSQKKEPTTYLQLVHRLLGLLSGLEGDEADRLQCRRPGERVRGIGGRMEREPEPSEVPGWGGKGQERGRAKKEMLAISSTLASILRPDTAAAPGLGAVGDPRLAKP</sequence>
<evidence type="ECO:0000256" key="1">
    <source>
        <dbReference type="SAM" id="MobiDB-lite"/>
    </source>
</evidence>
<keyword evidence="3" id="KW-1185">Reference proteome</keyword>
<comment type="caution">
    <text evidence="2">The sequence shown here is derived from an EMBL/GenBank/DDBJ whole genome shotgun (WGS) entry which is preliminary data.</text>
</comment>
<protein>
    <submittedName>
        <fullName evidence="2">Uncharacterized protein</fullName>
    </submittedName>
</protein>
<gene>
    <name evidence="2" type="ORF">PXEA_LOCUS16497</name>
</gene>
<evidence type="ECO:0000313" key="3">
    <source>
        <dbReference type="Proteomes" id="UP000784294"/>
    </source>
</evidence>
<feature type="compositionally biased region" description="Basic and acidic residues" evidence="1">
    <location>
        <begin position="147"/>
        <end position="156"/>
    </location>
</feature>
<dbReference type="Proteomes" id="UP000784294">
    <property type="component" value="Unassembled WGS sequence"/>
</dbReference>